<accession>A0A1M4YEL5</accession>
<name>A0A1M4YEL5_9ACTN</name>
<reference evidence="2" key="1">
    <citation type="submission" date="2016-11" db="EMBL/GenBank/DDBJ databases">
        <authorList>
            <person name="Varghese N."/>
            <person name="Submissions S."/>
        </authorList>
    </citation>
    <scope>NUCLEOTIDE SEQUENCE [LARGE SCALE GENOMIC DNA]</scope>
    <source>
        <strain evidence="2">DSM 19514</strain>
    </source>
</reference>
<dbReference type="STRING" id="1121881.SAMN02745225_02321"/>
<gene>
    <name evidence="1" type="ORF">SAMN02745225_02321</name>
</gene>
<evidence type="ECO:0000313" key="2">
    <source>
        <dbReference type="Proteomes" id="UP000184295"/>
    </source>
</evidence>
<organism evidence="1 2">
    <name type="scientific">Ferrithrix thermotolerans DSM 19514</name>
    <dbReference type="NCBI Taxonomy" id="1121881"/>
    <lineage>
        <taxon>Bacteria</taxon>
        <taxon>Bacillati</taxon>
        <taxon>Actinomycetota</taxon>
        <taxon>Acidimicrobiia</taxon>
        <taxon>Acidimicrobiales</taxon>
        <taxon>Acidimicrobiaceae</taxon>
        <taxon>Ferrithrix</taxon>
    </lineage>
</organism>
<proteinExistence type="predicted"/>
<sequence>MIAQRSSHASYLANKQSLRLPMLYRDFERLRYSIVRHCGNPKRGTVDKVEHHRCHQT</sequence>
<keyword evidence="2" id="KW-1185">Reference proteome</keyword>
<dbReference type="Proteomes" id="UP000184295">
    <property type="component" value="Unassembled WGS sequence"/>
</dbReference>
<dbReference type="EMBL" id="FQUL01000066">
    <property type="protein sequence ID" value="SHF04251.1"/>
    <property type="molecule type" value="Genomic_DNA"/>
</dbReference>
<dbReference type="AlphaFoldDB" id="A0A1M4YEL5"/>
<protein>
    <submittedName>
        <fullName evidence="1">Uncharacterized protein</fullName>
    </submittedName>
</protein>
<evidence type="ECO:0000313" key="1">
    <source>
        <dbReference type="EMBL" id="SHF04251.1"/>
    </source>
</evidence>